<feature type="compositionally biased region" description="Acidic residues" evidence="1">
    <location>
        <begin position="32"/>
        <end position="80"/>
    </location>
</feature>
<dbReference type="AlphaFoldDB" id="A0A4R7G3B7"/>
<comment type="caution">
    <text evidence="2">The sequence shown here is derived from an EMBL/GenBank/DDBJ whole genome shotgun (WGS) entry which is preliminary data.</text>
</comment>
<gene>
    <name evidence="2" type="ORF">EV640_10572</name>
</gene>
<keyword evidence="3" id="KW-1185">Reference proteome</keyword>
<feature type="region of interest" description="Disordered" evidence="1">
    <location>
        <begin position="24"/>
        <end position="92"/>
    </location>
</feature>
<dbReference type="PROSITE" id="PS51257">
    <property type="entry name" value="PROKAR_LIPOPROTEIN"/>
    <property type="match status" value="1"/>
</dbReference>
<accession>A0A4R7G3B7</accession>
<evidence type="ECO:0000313" key="2">
    <source>
        <dbReference type="EMBL" id="TDS85731.1"/>
    </source>
</evidence>
<dbReference type="Proteomes" id="UP000294506">
    <property type="component" value="Unassembled WGS sequence"/>
</dbReference>
<name>A0A4R7G3B7_9MICC</name>
<reference evidence="2 3" key="1">
    <citation type="submission" date="2019-03" db="EMBL/GenBank/DDBJ databases">
        <title>Genomic Encyclopedia of Type Strains, Phase III (KMG-III): the genomes of soil and plant-associated and newly described type strains.</title>
        <authorList>
            <person name="Whitman W."/>
        </authorList>
    </citation>
    <scope>NUCLEOTIDE SEQUENCE [LARGE SCALE GENOMIC DNA]</scope>
    <source>
        <strain evidence="2 3">DSM 27373</strain>
    </source>
</reference>
<dbReference type="RefSeq" id="WP_166645884.1">
    <property type="nucleotide sequence ID" value="NZ_SOAN01000005.1"/>
</dbReference>
<evidence type="ECO:0000313" key="3">
    <source>
        <dbReference type="Proteomes" id="UP000294506"/>
    </source>
</evidence>
<organism evidence="2 3">
    <name type="scientific">Nesterenkonia aurantiaca</name>
    <dbReference type="NCBI Taxonomy" id="1436010"/>
    <lineage>
        <taxon>Bacteria</taxon>
        <taxon>Bacillati</taxon>
        <taxon>Actinomycetota</taxon>
        <taxon>Actinomycetes</taxon>
        <taxon>Micrococcales</taxon>
        <taxon>Micrococcaceae</taxon>
        <taxon>Nesterenkonia</taxon>
    </lineage>
</organism>
<evidence type="ECO:0000256" key="1">
    <source>
        <dbReference type="SAM" id="MobiDB-lite"/>
    </source>
</evidence>
<dbReference type="EMBL" id="SOAN01000005">
    <property type="protein sequence ID" value="TDS85731.1"/>
    <property type="molecule type" value="Genomic_DNA"/>
</dbReference>
<proteinExistence type="predicted"/>
<sequence>MTNKALAPIGIALVALFGLTACEDTTSGEVTSNDDDSTEEVEETEETQEAEEVEEENEQLAEEDEEAEEEAEEVEEEVETSSERPTFGDTYTYSDGLAVTISEPEAFTPGEYAFGGEEFEQHVMFDVTIENNSGEDYDPSMAYVTASSGGAEGDSVFDSDSGLGGTSTTTVTDGQSTTWQEGFGVNDPADINVEFTDLDFELMRESVLFVSE</sequence>
<evidence type="ECO:0008006" key="4">
    <source>
        <dbReference type="Google" id="ProtNLM"/>
    </source>
</evidence>
<protein>
    <recommendedName>
        <fullName evidence="4">DUF4352 domain-containing protein</fullName>
    </recommendedName>
</protein>